<feature type="chain" id="PRO_5002776941" evidence="2">
    <location>
        <begin position="26"/>
        <end position="419"/>
    </location>
</feature>
<dbReference type="AlphaFoldDB" id="B2J155"/>
<evidence type="ECO:0000313" key="3">
    <source>
        <dbReference type="EMBL" id="ACC81906.1"/>
    </source>
</evidence>
<dbReference type="GO" id="GO:0009395">
    <property type="term" value="P:phospholipid catabolic process"/>
    <property type="evidence" value="ECO:0007669"/>
    <property type="project" value="TreeGrafter"/>
</dbReference>
<name>B2J155_NOSP7</name>
<dbReference type="HOGENOM" id="CLU_688676_0_0_3"/>
<organism evidence="3 4">
    <name type="scientific">Nostoc punctiforme (strain ATCC 29133 / PCC 73102)</name>
    <dbReference type="NCBI Taxonomy" id="63737"/>
    <lineage>
        <taxon>Bacteria</taxon>
        <taxon>Bacillati</taxon>
        <taxon>Cyanobacteriota</taxon>
        <taxon>Cyanophyceae</taxon>
        <taxon>Nostocales</taxon>
        <taxon>Nostocaceae</taxon>
        <taxon>Nostoc</taxon>
    </lineage>
</organism>
<dbReference type="PANTHER" id="PTHR31956:SF8">
    <property type="entry name" value="ACID PHOSPHATASE PHOA (AFU_ORTHOLOGUE AFUA_1G03570)"/>
    <property type="match status" value="1"/>
</dbReference>
<keyword evidence="4" id="KW-1185">Reference proteome</keyword>
<accession>B2J155</accession>
<sequence>MQIHLFKWVLLPAAFLAGSLLSAQAAVAQNIEGLENGQRVERGRTLKHIFVIDMENHNFTQPSSDTKAPNQIFGSPAAPYQNSLITPGNPNAAQVSYAGAYHNVLATPSGKNPSIHPSEPNYIWQEAGDNFGVLNDNDPFKNPGGTNQNTTLHLSALLDRAGISWKSYQEDINLAKNANGLLTNTVLPQDQWTVPLSSFSGTSPDYTNPYNGSHQYNFATKHDGHLFFTDTNGGNDPTPANPLASKYAPLQQLEEDLAHNKVASYTLITPDQFNDSHTALKDGFDYNGVHYTGDLAAIAQGDNFLSKIIPQIMSSAAYKDGGAIVIWWDETEGTNQNDFSHTIEEIVISPLAKGNAYESFVNYTHSSDLKSWEELFGVYAPDGKFLGDANSPNTNDLSDLFKEGALTPKGRRQWTNKDE</sequence>
<keyword evidence="1" id="KW-0378">Hydrolase</keyword>
<dbReference type="OrthoDB" id="9770871at2"/>
<evidence type="ECO:0000256" key="1">
    <source>
        <dbReference type="ARBA" id="ARBA00022801"/>
    </source>
</evidence>
<dbReference type="EMBL" id="CP001037">
    <property type="protein sequence ID" value="ACC81906.1"/>
    <property type="molecule type" value="Genomic_DNA"/>
</dbReference>
<dbReference type="InterPro" id="IPR017850">
    <property type="entry name" value="Alkaline_phosphatase_core_sf"/>
</dbReference>
<dbReference type="Pfam" id="PF04185">
    <property type="entry name" value="Phosphoesterase"/>
    <property type="match status" value="1"/>
</dbReference>
<dbReference type="EnsemblBacteria" id="ACC81906">
    <property type="protein sequence ID" value="ACC81906"/>
    <property type="gene ID" value="Npun_R3499"/>
</dbReference>
<dbReference type="Proteomes" id="UP000001191">
    <property type="component" value="Chromosome"/>
</dbReference>
<reference evidence="3 4" key="2">
    <citation type="journal article" date="2013" name="Plant Physiol.">
        <title>A Nostoc punctiforme Sugar Transporter Necessary to Establish a Cyanobacterium-Plant Symbiosis.</title>
        <authorList>
            <person name="Ekman M."/>
            <person name="Picossi S."/>
            <person name="Campbell E.L."/>
            <person name="Meeks J.C."/>
            <person name="Flores E."/>
        </authorList>
    </citation>
    <scope>NUCLEOTIDE SEQUENCE [LARGE SCALE GENOMIC DNA]</scope>
    <source>
        <strain evidence="4">ATCC 29133 / PCC 73102</strain>
    </source>
</reference>
<reference evidence="4" key="1">
    <citation type="submission" date="2008-04" db="EMBL/GenBank/DDBJ databases">
        <title>Complete sequence of chromosome of Nostoc punctiforme ATCC 29133.</title>
        <authorList>
            <consortium name="US DOE Joint Genome Institute"/>
            <person name="Copeland A."/>
            <person name="Lucas S."/>
            <person name="Lapidus A."/>
            <person name="Glavina del Rio T."/>
            <person name="Dalin E."/>
            <person name="Tice H."/>
            <person name="Pitluck S."/>
            <person name="Chain P."/>
            <person name="Malfatti S."/>
            <person name="Shin M."/>
            <person name="Vergez L."/>
            <person name="Schmutz J."/>
            <person name="Larimer F."/>
            <person name="Land M."/>
            <person name="Hauser L."/>
            <person name="Kyrpides N."/>
            <person name="Kim E."/>
            <person name="Meeks J.C."/>
            <person name="Elhai J."/>
            <person name="Campbell E.L."/>
            <person name="Thiel T."/>
            <person name="Longmire J."/>
            <person name="Potts M."/>
            <person name="Atlas R."/>
        </authorList>
    </citation>
    <scope>NUCLEOTIDE SEQUENCE [LARGE SCALE GENOMIC DNA]</scope>
    <source>
        <strain evidence="4">ATCC 29133 / PCC 73102</strain>
    </source>
</reference>
<dbReference type="GO" id="GO:0016788">
    <property type="term" value="F:hydrolase activity, acting on ester bonds"/>
    <property type="evidence" value="ECO:0007669"/>
    <property type="project" value="InterPro"/>
</dbReference>
<dbReference type="eggNOG" id="COG3511">
    <property type="taxonomic scope" value="Bacteria"/>
</dbReference>
<dbReference type="InterPro" id="IPR007312">
    <property type="entry name" value="Phosphoesterase"/>
</dbReference>
<protein>
    <submittedName>
        <fullName evidence="3">Phosphoesterase</fullName>
    </submittedName>
</protein>
<keyword evidence="2" id="KW-0732">Signal</keyword>
<dbReference type="KEGG" id="npu:Npun_R3499"/>
<gene>
    <name evidence="3" type="ordered locus">Npun_R3499</name>
</gene>
<evidence type="ECO:0000313" key="4">
    <source>
        <dbReference type="Proteomes" id="UP000001191"/>
    </source>
</evidence>
<dbReference type="Gene3D" id="3.40.720.10">
    <property type="entry name" value="Alkaline Phosphatase, subunit A"/>
    <property type="match status" value="1"/>
</dbReference>
<feature type="signal peptide" evidence="2">
    <location>
        <begin position="1"/>
        <end position="25"/>
    </location>
</feature>
<proteinExistence type="predicted"/>
<evidence type="ECO:0000256" key="2">
    <source>
        <dbReference type="SAM" id="SignalP"/>
    </source>
</evidence>
<dbReference type="PANTHER" id="PTHR31956">
    <property type="entry name" value="NON-SPECIFIC PHOSPHOLIPASE C4-RELATED"/>
    <property type="match status" value="1"/>
</dbReference>
<dbReference type="STRING" id="63737.Npun_R3499"/>